<proteinExistence type="predicted"/>
<sequence length="1205" mass="130100">MWVYGFLVPRRAEAMAKRTEDPDEVVPNQPDNQFQLVLSGRGSIEEVLTQEITDIDALKSNKPTDDRVEAASHEPSSTRGVSGIRSSTAADQYNERSNACETESYTPKNVGEVPNELTIINERAANQPARIVEEARSEPTSSPEVLPDESFKPGDVPSNEPANTEGGLSNDSAGTSEAVPKESVGSNGATAEESTNAEEKVVQEPSNTQEVVLPEKPESVKAEPDSSTATPSKPLPSLSIKALNAVWNSSALSNIEESCLPPPYAMEDAYAKLLATLKSGELGSTAPPPTDSGDSAEGVPISQPTLMLYCPLEGGEHVIDAAVKELAKQTKASILVIDPAHIAAGEWGDFGDVAAGLEQKYDLPYGLTTQERLARSQTKPKSSRRTENSLCMWCKDIPPPPKSLKEPSSSSSSDEGICGDPDCSICNSDKKKASRQSTTGAHAHCQLRYLLRLIISSEPPAQDPARDGSSICTSSEPASRIIYIRDFGVSSLWAPQLISALQVACYQLQQSATVDRFSNFRPVALLFGVSPLLLSATKGSSAPRGSRPNGIFRLFFGNALDDDSTDEDSDDLKLPSYGEGPDVEPMREKRLQRRIQQWKDDSLVSQTLSSLRLKVTSSDTLGTPGTSTNQYGSFRSCIFMPSSRNGQLERAAREKRRREINVFRVCLAIAGAGAKLDNIDLLSGGPEGILEGAWTTNLVETKVLSQVVDRAAFTSTSIRTDGDGGSLVHWDGFCEAWASYHSIEHDREAWITSKISEGKSDGSIDEVLERVKKMNLSSHERTMLRCVVNPDDITSTFDTIHLPAGTIDRIRTLVSLPLLYPEVFQSGVLKQHSMAGALLFGPPGTGKTLIARAVAKESGARMIAIKPSDIQDKYVGESEKQVTAVFKLARRLMPCLIFVDEIDAVLGARSSQADSNSARHHASLITTFMQEMDGLLASKVVVIGATNRPFDLDDAVLRRLPCRVLVDLPGKKAREEILSIMMRDETLSKDLKLDEIAARTEHYSGSDLKHLCLSAAVAAVKEQLRLPWAAADTSSCVGHERPISASANSQLGHDTLSPGNISSSVTGNLTPSAASTHGTTPSISLDASALSSKSDKVECDNQRVICYRHFVHALAEVKPSSSESDMSVKELRRWNAKMGAGESQEHDTPPPQTGNLGPDILLFETLGQSNQTFKDSNGGQSDKGTTTGPRETKKPWTSGWRSKLS</sequence>
<feature type="region of interest" description="Disordered" evidence="6">
    <location>
        <begin position="1137"/>
        <end position="1205"/>
    </location>
</feature>
<keyword evidence="5" id="KW-0496">Mitochondrion</keyword>
<feature type="compositionally biased region" description="Basic and acidic residues" evidence="6">
    <location>
        <begin position="213"/>
        <end position="224"/>
    </location>
</feature>
<feature type="region of interest" description="Disordered" evidence="6">
    <location>
        <begin position="563"/>
        <end position="586"/>
    </location>
</feature>
<feature type="region of interest" description="Disordered" evidence="6">
    <location>
        <begin position="392"/>
        <end position="417"/>
    </location>
</feature>
<dbReference type="InterPro" id="IPR051701">
    <property type="entry name" value="Mito_OM_Translocase_MSP1"/>
</dbReference>
<feature type="region of interest" description="Disordered" evidence="6">
    <location>
        <begin position="59"/>
        <end position="113"/>
    </location>
</feature>
<dbReference type="InterPro" id="IPR041569">
    <property type="entry name" value="AAA_lid_3"/>
</dbReference>
<dbReference type="EMBL" id="CAJMWX010000050">
    <property type="protein sequence ID" value="CAE6398551.1"/>
    <property type="molecule type" value="Genomic_DNA"/>
</dbReference>
<keyword evidence="3" id="KW-0472">Membrane</keyword>
<evidence type="ECO:0000313" key="9">
    <source>
        <dbReference type="Proteomes" id="UP000663888"/>
    </source>
</evidence>
<protein>
    <recommendedName>
        <fullName evidence="7">AAA+ ATPase domain-containing protein</fullName>
    </recommendedName>
</protein>
<gene>
    <name evidence="8" type="ORF">RDB_LOCUS2121</name>
</gene>
<feature type="compositionally biased region" description="Basic and acidic residues" evidence="6">
    <location>
        <begin position="59"/>
        <end position="72"/>
    </location>
</feature>
<feature type="domain" description="AAA+ ATPase" evidence="7">
    <location>
        <begin position="833"/>
        <end position="970"/>
    </location>
</feature>
<dbReference type="PANTHER" id="PTHR45644:SF56">
    <property type="entry name" value="AAA ATPASE, PUTATIVE (AFU_ORTHOLOGUE AFUA_2G12920)-RELATED"/>
    <property type="match status" value="1"/>
</dbReference>
<comment type="subcellular location">
    <subcellularLocation>
        <location evidence="1">Mitochondrion outer membrane</location>
        <topology evidence="1">Single-pass membrane protein</topology>
    </subcellularLocation>
</comment>
<name>A0A8H3A2Z2_9AGAM</name>
<organism evidence="8 9">
    <name type="scientific">Rhizoctonia solani</name>
    <dbReference type="NCBI Taxonomy" id="456999"/>
    <lineage>
        <taxon>Eukaryota</taxon>
        <taxon>Fungi</taxon>
        <taxon>Dikarya</taxon>
        <taxon>Basidiomycota</taxon>
        <taxon>Agaricomycotina</taxon>
        <taxon>Agaricomycetes</taxon>
        <taxon>Cantharellales</taxon>
        <taxon>Ceratobasidiaceae</taxon>
        <taxon>Rhizoctonia</taxon>
    </lineage>
</organism>
<evidence type="ECO:0000256" key="3">
    <source>
        <dbReference type="ARBA" id="ARBA00022787"/>
    </source>
</evidence>
<feature type="region of interest" description="Disordered" evidence="6">
    <location>
        <begin position="1047"/>
        <end position="1081"/>
    </location>
</feature>
<feature type="region of interest" description="Disordered" evidence="6">
    <location>
        <begin position="125"/>
        <end position="236"/>
    </location>
</feature>
<comment type="caution">
    <text evidence="8">The sequence shown here is derived from an EMBL/GenBank/DDBJ whole genome shotgun (WGS) entry which is preliminary data.</text>
</comment>
<feature type="compositionally biased region" description="Polar residues" evidence="6">
    <location>
        <begin position="184"/>
        <end position="194"/>
    </location>
</feature>
<dbReference type="Proteomes" id="UP000663888">
    <property type="component" value="Unassembled WGS sequence"/>
</dbReference>
<dbReference type="InterPro" id="IPR003960">
    <property type="entry name" value="ATPase_AAA_CS"/>
</dbReference>
<dbReference type="AlphaFoldDB" id="A0A8H3A2Z2"/>
<dbReference type="GO" id="GO:0005524">
    <property type="term" value="F:ATP binding"/>
    <property type="evidence" value="ECO:0007669"/>
    <property type="project" value="UniProtKB-KW"/>
</dbReference>
<keyword evidence="3" id="KW-1000">Mitochondrion outer membrane</keyword>
<feature type="compositionally biased region" description="Polar residues" evidence="6">
    <location>
        <begin position="160"/>
        <end position="175"/>
    </location>
</feature>
<dbReference type="Pfam" id="PF00004">
    <property type="entry name" value="AAA"/>
    <property type="match status" value="1"/>
</dbReference>
<evidence type="ECO:0000256" key="2">
    <source>
        <dbReference type="ARBA" id="ARBA00022741"/>
    </source>
</evidence>
<evidence type="ECO:0000259" key="7">
    <source>
        <dbReference type="SMART" id="SM00382"/>
    </source>
</evidence>
<dbReference type="GO" id="GO:0016887">
    <property type="term" value="F:ATP hydrolysis activity"/>
    <property type="evidence" value="ECO:0007669"/>
    <property type="project" value="InterPro"/>
</dbReference>
<feature type="compositionally biased region" description="Polar residues" evidence="6">
    <location>
        <begin position="1166"/>
        <end position="1189"/>
    </location>
</feature>
<dbReference type="InterPro" id="IPR027417">
    <property type="entry name" value="P-loop_NTPase"/>
</dbReference>
<dbReference type="InterPro" id="IPR003959">
    <property type="entry name" value="ATPase_AAA_core"/>
</dbReference>
<dbReference type="GO" id="GO:0005741">
    <property type="term" value="C:mitochondrial outer membrane"/>
    <property type="evidence" value="ECO:0007669"/>
    <property type="project" value="UniProtKB-SubCell"/>
</dbReference>
<keyword evidence="4" id="KW-0067">ATP-binding</keyword>
<evidence type="ECO:0000256" key="1">
    <source>
        <dbReference type="ARBA" id="ARBA00004572"/>
    </source>
</evidence>
<dbReference type="Pfam" id="PF17862">
    <property type="entry name" value="AAA_lid_3"/>
    <property type="match status" value="1"/>
</dbReference>
<evidence type="ECO:0000256" key="5">
    <source>
        <dbReference type="ARBA" id="ARBA00023128"/>
    </source>
</evidence>
<dbReference type="PROSITE" id="PS00674">
    <property type="entry name" value="AAA"/>
    <property type="match status" value="1"/>
</dbReference>
<keyword evidence="2" id="KW-0547">Nucleotide-binding</keyword>
<accession>A0A8H3A2Z2</accession>
<dbReference type="Gene3D" id="3.40.50.300">
    <property type="entry name" value="P-loop containing nucleotide triphosphate hydrolases"/>
    <property type="match status" value="1"/>
</dbReference>
<dbReference type="InterPro" id="IPR003593">
    <property type="entry name" value="AAA+_ATPase"/>
</dbReference>
<evidence type="ECO:0000313" key="8">
    <source>
        <dbReference type="EMBL" id="CAE6398551.1"/>
    </source>
</evidence>
<dbReference type="SUPFAM" id="SSF52540">
    <property type="entry name" value="P-loop containing nucleoside triphosphate hydrolases"/>
    <property type="match status" value="1"/>
</dbReference>
<reference evidence="8" key="1">
    <citation type="submission" date="2021-01" db="EMBL/GenBank/DDBJ databases">
        <authorList>
            <person name="Kaushik A."/>
        </authorList>
    </citation>
    <scope>NUCLEOTIDE SEQUENCE</scope>
    <source>
        <strain evidence="8">AG4-R118</strain>
    </source>
</reference>
<dbReference type="SMART" id="SM00382">
    <property type="entry name" value="AAA"/>
    <property type="match status" value="1"/>
</dbReference>
<evidence type="ECO:0000256" key="6">
    <source>
        <dbReference type="SAM" id="MobiDB-lite"/>
    </source>
</evidence>
<dbReference type="Gene3D" id="1.10.8.60">
    <property type="match status" value="1"/>
</dbReference>
<feature type="compositionally biased region" description="Polar residues" evidence="6">
    <location>
        <begin position="74"/>
        <end position="107"/>
    </location>
</feature>
<dbReference type="PANTHER" id="PTHR45644">
    <property type="entry name" value="AAA ATPASE, PUTATIVE (AFU_ORTHOLOGUE AFUA_2G12920)-RELATED-RELATED"/>
    <property type="match status" value="1"/>
</dbReference>
<evidence type="ECO:0000256" key="4">
    <source>
        <dbReference type="ARBA" id="ARBA00022840"/>
    </source>
</evidence>